<feature type="repeat" description="PPR" evidence="4">
    <location>
        <begin position="628"/>
        <end position="662"/>
    </location>
</feature>
<feature type="repeat" description="PPR" evidence="4">
    <location>
        <begin position="312"/>
        <end position="346"/>
    </location>
</feature>
<feature type="repeat" description="PPR" evidence="4">
    <location>
        <begin position="242"/>
        <end position="276"/>
    </location>
</feature>
<feature type="repeat" description="PPR" evidence="4">
    <location>
        <begin position="347"/>
        <end position="381"/>
    </location>
</feature>
<feature type="repeat" description="PPR" evidence="4">
    <location>
        <begin position="382"/>
        <end position="416"/>
    </location>
</feature>
<reference evidence="5 6" key="1">
    <citation type="journal article" date="2019" name="Sci. Rep.">
        <title>A high-quality genome of Eragrostis curvula grass provides insights into Poaceae evolution and supports new strategies to enhance forage quality.</title>
        <authorList>
            <person name="Carballo J."/>
            <person name="Santos B.A.C.M."/>
            <person name="Zappacosta D."/>
            <person name="Garbus I."/>
            <person name="Selva J.P."/>
            <person name="Gallo C.A."/>
            <person name="Diaz A."/>
            <person name="Albertini E."/>
            <person name="Caccamo M."/>
            <person name="Echenique V."/>
        </authorList>
    </citation>
    <scope>NUCLEOTIDE SEQUENCE [LARGE SCALE GENOMIC DNA]</scope>
    <source>
        <strain evidence="6">cv. Victoria</strain>
        <tissue evidence="5">Leaf</tissue>
    </source>
</reference>
<evidence type="ECO:0000313" key="6">
    <source>
        <dbReference type="Proteomes" id="UP000324897"/>
    </source>
</evidence>
<organism evidence="5 6">
    <name type="scientific">Eragrostis curvula</name>
    <name type="common">weeping love grass</name>
    <dbReference type="NCBI Taxonomy" id="38414"/>
    <lineage>
        <taxon>Eukaryota</taxon>
        <taxon>Viridiplantae</taxon>
        <taxon>Streptophyta</taxon>
        <taxon>Embryophyta</taxon>
        <taxon>Tracheophyta</taxon>
        <taxon>Spermatophyta</taxon>
        <taxon>Magnoliopsida</taxon>
        <taxon>Liliopsida</taxon>
        <taxon>Poales</taxon>
        <taxon>Poaceae</taxon>
        <taxon>PACMAD clade</taxon>
        <taxon>Chloridoideae</taxon>
        <taxon>Eragrostideae</taxon>
        <taxon>Eragrostidinae</taxon>
        <taxon>Eragrostis</taxon>
    </lineage>
</organism>
<dbReference type="Proteomes" id="UP000324897">
    <property type="component" value="Chromosome 1"/>
</dbReference>
<feature type="repeat" description="PPR" evidence="4">
    <location>
        <begin position="488"/>
        <end position="522"/>
    </location>
</feature>
<proteinExistence type="inferred from homology"/>
<dbReference type="SUPFAM" id="SSF48452">
    <property type="entry name" value="TPR-like"/>
    <property type="match status" value="1"/>
</dbReference>
<name>A0A5J9V4A7_9POAL</name>
<dbReference type="OrthoDB" id="185373at2759"/>
<evidence type="ECO:0008006" key="7">
    <source>
        <dbReference type="Google" id="ProtNLM"/>
    </source>
</evidence>
<evidence type="ECO:0000256" key="3">
    <source>
        <dbReference type="ARBA" id="ARBA00022946"/>
    </source>
</evidence>
<feature type="repeat" description="PPR" evidence="4">
    <location>
        <begin position="558"/>
        <end position="592"/>
    </location>
</feature>
<dbReference type="EMBL" id="RWGY01000011">
    <property type="protein sequence ID" value="TVU30364.1"/>
    <property type="molecule type" value="Genomic_DNA"/>
</dbReference>
<dbReference type="PANTHER" id="PTHR47938:SF47">
    <property type="entry name" value="ADR149WP"/>
    <property type="match status" value="1"/>
</dbReference>
<evidence type="ECO:0000313" key="5">
    <source>
        <dbReference type="EMBL" id="TVU30364.1"/>
    </source>
</evidence>
<feature type="repeat" description="PPR" evidence="4">
    <location>
        <begin position="417"/>
        <end position="451"/>
    </location>
</feature>
<dbReference type="AlphaFoldDB" id="A0A5J9V4A7"/>
<evidence type="ECO:0000256" key="4">
    <source>
        <dbReference type="PROSITE-ProRule" id="PRU00708"/>
    </source>
</evidence>
<dbReference type="InterPro" id="IPR002885">
    <property type="entry name" value="PPR_rpt"/>
</dbReference>
<feature type="repeat" description="PPR" evidence="4">
    <location>
        <begin position="523"/>
        <end position="557"/>
    </location>
</feature>
<keyword evidence="3" id="KW-0809">Transit peptide</keyword>
<evidence type="ECO:0000256" key="2">
    <source>
        <dbReference type="ARBA" id="ARBA00022737"/>
    </source>
</evidence>
<dbReference type="NCBIfam" id="TIGR00756">
    <property type="entry name" value="PPR"/>
    <property type="match status" value="12"/>
</dbReference>
<dbReference type="Pfam" id="PF13041">
    <property type="entry name" value="PPR_2"/>
    <property type="match status" value="7"/>
</dbReference>
<feature type="repeat" description="PPR" evidence="4">
    <location>
        <begin position="206"/>
        <end position="240"/>
    </location>
</feature>
<feature type="repeat" description="PPR" evidence="4">
    <location>
        <begin position="593"/>
        <end position="627"/>
    </location>
</feature>
<dbReference type="Gramene" id="TVU30364">
    <property type="protein sequence ID" value="TVU30364"/>
    <property type="gene ID" value="EJB05_21980"/>
</dbReference>
<feature type="repeat" description="PPR" evidence="4">
    <location>
        <begin position="277"/>
        <end position="311"/>
    </location>
</feature>
<dbReference type="Pfam" id="PF01535">
    <property type="entry name" value="PPR"/>
    <property type="match status" value="1"/>
</dbReference>
<comment type="caution">
    <text evidence="5">The sequence shown here is derived from an EMBL/GenBank/DDBJ whole genome shotgun (WGS) entry which is preliminary data.</text>
</comment>
<sequence length="917" mass="103849">MPFRPRLPLRLLLPHLRRRAPLSSAHPRMLLSSSHAAAATESEEDAIVVRDTPVAPLRGGGAGCGAAGRHWERQREENDRLETKASIAARFRLCHELLWQRRWREMRGCLAEMVSEQGYDSAPTLCDILWNVFREWDSNGTIWDALANSYVRSQMIRDALYVLNQMNSLNMQISLSTYDSLLYSLRKTKIALEIYEEMESCGISPSEYSHSILIDGLCKQDKIGEALSFLKEARKGGMFKPLGMTFNILMSALCKWGFIQFAKSFFGLMLKYGLNPDRYTYSTLIHGLCKVGSIEEALDIYERATKEGMELDIVTYNSLINGYRLIGLTREIPKMIKKMTYQGFEPDLVTYTILIAGLCEGGDVEEGLKIRKDLLDQGLQLNIVTYSVLLNALFKKGLFYEVESLLGEMCSSGMDMDVVAYSVLIHGYCKLGEIERALDVCSAMCDSQRVMPTSLNHLSILLALCKNRMLVEARLYLENVAIKYQPNDVALYNVVIDGYAKMGDISNAAQLFDQIVLNGMFPTIVTCNSLLYGYCKTGDMQMAASYFRAIQFSDLLPTAVTYTTFMDALSEAGEIQMMLSLFDEMRIKGIKPNAITYSVVIKGFCKQLRFSDAVRILDDIESKGIDADPITYNTLIQGFCEAQNIKKALEMHNRMLSRSLKATPVTYNLLINALCSKGRVIHAERLLELLRGNNTELRKFAYTTLIKAQCAKGMPHKAIVWVGKLIDAGFEASIEDFSAAINRLCKREFTEEALMLIPIMLSVGVYPDVQLYRVLGTALQKRNEVFYLPILQALAIKTGRSICYVWIEGIQDNVGHKQLQDQYSYAKHKCLYEYLSDVDLMVESATVKMHRHTFTKIRAQNDTIDSQVHLHTCIYSVAQRKQACCEVAIVKRLFKWRRDGDTQIFFFFEASTPPIQK</sequence>
<keyword evidence="2" id="KW-0677">Repeat</keyword>
<comment type="similarity">
    <text evidence="1">Belongs to the PPR family. P subfamily.</text>
</comment>
<gene>
    <name evidence="5" type="ORF">EJB05_21980</name>
</gene>
<dbReference type="PANTHER" id="PTHR47938">
    <property type="entry name" value="RESPIRATORY COMPLEX I CHAPERONE (CIA84), PUTATIVE (AFU_ORTHOLOGUE AFUA_2G06020)-RELATED"/>
    <property type="match status" value="1"/>
</dbReference>
<keyword evidence="6" id="KW-1185">Reference proteome</keyword>
<dbReference type="Gene3D" id="1.25.40.10">
    <property type="entry name" value="Tetratricopeptide repeat domain"/>
    <property type="match status" value="7"/>
</dbReference>
<accession>A0A5J9V4A7</accession>
<evidence type="ECO:0000256" key="1">
    <source>
        <dbReference type="ARBA" id="ARBA00007626"/>
    </source>
</evidence>
<dbReference type="PROSITE" id="PS51375">
    <property type="entry name" value="PPR"/>
    <property type="match status" value="13"/>
</dbReference>
<feature type="repeat" description="PPR" evidence="4">
    <location>
        <begin position="663"/>
        <end position="697"/>
    </location>
</feature>
<dbReference type="GO" id="GO:0003729">
    <property type="term" value="F:mRNA binding"/>
    <property type="evidence" value="ECO:0007669"/>
    <property type="project" value="TreeGrafter"/>
</dbReference>
<dbReference type="InterPro" id="IPR011990">
    <property type="entry name" value="TPR-like_helical_dom_sf"/>
</dbReference>
<protein>
    <recommendedName>
        <fullName evidence="7">Pentacotripeptide-repeat region of PRORP domain-containing protein</fullName>
    </recommendedName>
</protein>